<dbReference type="GO" id="GO:0005634">
    <property type="term" value="C:nucleus"/>
    <property type="evidence" value="ECO:0007669"/>
    <property type="project" value="TreeGrafter"/>
</dbReference>
<feature type="compositionally biased region" description="Low complexity" evidence="3">
    <location>
        <begin position="511"/>
        <end position="521"/>
    </location>
</feature>
<reference evidence="4" key="1">
    <citation type="submission" date="2022-11" db="EMBL/GenBank/DDBJ databases">
        <authorList>
            <person name="Morgan W.R."/>
            <person name="Tartar A."/>
        </authorList>
    </citation>
    <scope>NUCLEOTIDE SEQUENCE</scope>
    <source>
        <strain evidence="4">ARSEF 373</strain>
    </source>
</reference>
<dbReference type="PANTHER" id="PTHR24183:SF1">
    <property type="entry name" value="FIBRONECTIN TYPE 3 AND ANKYRIN REPEAT DOMAINS PROTEIN 1"/>
    <property type="match status" value="1"/>
</dbReference>
<dbReference type="Proteomes" id="UP001146120">
    <property type="component" value="Unassembled WGS sequence"/>
</dbReference>
<dbReference type="AlphaFoldDB" id="A0AAV2YJP1"/>
<feature type="region of interest" description="Disordered" evidence="3">
    <location>
        <begin position="331"/>
        <end position="381"/>
    </location>
</feature>
<dbReference type="EMBL" id="DAKRPA010000265">
    <property type="protein sequence ID" value="DAZ94165.1"/>
    <property type="molecule type" value="Genomic_DNA"/>
</dbReference>
<dbReference type="SMART" id="SM00248">
    <property type="entry name" value="ANK"/>
    <property type="match status" value="2"/>
</dbReference>
<evidence type="ECO:0000256" key="1">
    <source>
        <dbReference type="PROSITE-ProRule" id="PRU00023"/>
    </source>
</evidence>
<evidence type="ECO:0000256" key="3">
    <source>
        <dbReference type="SAM" id="MobiDB-lite"/>
    </source>
</evidence>
<evidence type="ECO:0000313" key="4">
    <source>
        <dbReference type="EMBL" id="DAZ94165.1"/>
    </source>
</evidence>
<sequence length="581" mass="65672">MVAASFINNESYYDLLRDAIFDNDAERFQELMTRQPVEIDRHDAGGQTLLHLACFWGRMPIVKLLLSAGANMKAKNAAGCTALDLATHWGHSAVAEVLRMRGGPSVWEEKMGRLQIEVEDLRQQLNQCQEQYLNKKQQHHDLVDELHRLHTLYEEEKSAHLLCQHALDKAVTERSTLRSQVHHLEGSLAIMTEKHQEALIDKTRADHLRMQADQETSAAIEHRDEILAAMKESVRKQDELTNMWQRAEVAAAIADSQRNYAFVERDRCQKAHVAALGDVVILEARLGDKENELMELRNDLAEHIYEAKRAQRLHRRAERAMATLHGNSADIHTGRSQAMTPKATARSNMDGQTGRVMTPGTPTSTARNRVDSAGNRQNLESATKKKHFSLAAREFGEHMRSDERRKLRERTKRKALVEQQYLTQCVHHELVESDTFQQDFVHTLQDFAATRKDQWQVLKKDRDRQMAFAERQLMRPVATAPTPFRGSGLDGLLLPQVHHRGSISQGDSRRPSISSSHASRMSTGGGLNFGVYRKYVGLGDDGHAVVRPVASPIETRKQIAFFAQPAVTESAKQPEPSAVRS</sequence>
<feature type="coiled-coil region" evidence="2">
    <location>
        <begin position="279"/>
        <end position="313"/>
    </location>
</feature>
<protein>
    <submittedName>
        <fullName evidence="4">Uncharacterized protein</fullName>
    </submittedName>
</protein>
<evidence type="ECO:0000256" key="2">
    <source>
        <dbReference type="SAM" id="Coils"/>
    </source>
</evidence>
<dbReference type="PANTHER" id="PTHR24183">
    <property type="entry name" value="FIBRONECTIN TYPE 3 AND ANKYRIN REPEAT DOMAINS PROTEIN 1"/>
    <property type="match status" value="1"/>
</dbReference>
<organism evidence="4 5">
    <name type="scientific">Lagenidium giganteum</name>
    <dbReference type="NCBI Taxonomy" id="4803"/>
    <lineage>
        <taxon>Eukaryota</taxon>
        <taxon>Sar</taxon>
        <taxon>Stramenopiles</taxon>
        <taxon>Oomycota</taxon>
        <taxon>Peronosporomycetes</taxon>
        <taxon>Pythiales</taxon>
        <taxon>Pythiaceae</taxon>
    </lineage>
</organism>
<dbReference type="PROSITE" id="PS50088">
    <property type="entry name" value="ANK_REPEAT"/>
    <property type="match status" value="1"/>
</dbReference>
<keyword evidence="5" id="KW-1185">Reference proteome</keyword>
<feature type="repeat" description="ANK" evidence="1">
    <location>
        <begin position="45"/>
        <end position="77"/>
    </location>
</feature>
<name>A0AAV2YJP1_9STRA</name>
<feature type="region of interest" description="Disordered" evidence="3">
    <location>
        <begin position="501"/>
        <end position="521"/>
    </location>
</feature>
<gene>
    <name evidence="4" type="ORF">N0F65_008257</name>
</gene>
<feature type="coiled-coil region" evidence="2">
    <location>
        <begin position="111"/>
        <end position="138"/>
    </location>
</feature>
<dbReference type="InterPro" id="IPR036770">
    <property type="entry name" value="Ankyrin_rpt-contain_sf"/>
</dbReference>
<dbReference type="Pfam" id="PF12796">
    <property type="entry name" value="Ank_2"/>
    <property type="match status" value="1"/>
</dbReference>
<dbReference type="SUPFAM" id="SSF48403">
    <property type="entry name" value="Ankyrin repeat"/>
    <property type="match status" value="1"/>
</dbReference>
<dbReference type="Gene3D" id="1.25.40.20">
    <property type="entry name" value="Ankyrin repeat-containing domain"/>
    <property type="match status" value="1"/>
</dbReference>
<evidence type="ECO:0000313" key="5">
    <source>
        <dbReference type="Proteomes" id="UP001146120"/>
    </source>
</evidence>
<proteinExistence type="predicted"/>
<dbReference type="InterPro" id="IPR002110">
    <property type="entry name" value="Ankyrin_rpt"/>
</dbReference>
<keyword evidence="2" id="KW-0175">Coiled coil</keyword>
<accession>A0AAV2YJP1</accession>
<comment type="caution">
    <text evidence="4">The sequence shown here is derived from an EMBL/GenBank/DDBJ whole genome shotgun (WGS) entry which is preliminary data.</text>
</comment>
<dbReference type="PROSITE" id="PS50297">
    <property type="entry name" value="ANK_REP_REGION"/>
    <property type="match status" value="1"/>
</dbReference>
<keyword evidence="1" id="KW-0040">ANK repeat</keyword>
<feature type="compositionally biased region" description="Polar residues" evidence="3">
    <location>
        <begin position="334"/>
        <end position="351"/>
    </location>
</feature>
<reference evidence="4" key="2">
    <citation type="journal article" date="2023" name="Microbiol Resour">
        <title>Decontamination and Annotation of the Draft Genome Sequence of the Oomycete Lagenidium giganteum ARSEF 373.</title>
        <authorList>
            <person name="Morgan W.R."/>
            <person name="Tartar A."/>
        </authorList>
    </citation>
    <scope>NUCLEOTIDE SEQUENCE</scope>
    <source>
        <strain evidence="4">ARSEF 373</strain>
    </source>
</reference>